<keyword evidence="7" id="KW-1185">Reference proteome</keyword>
<feature type="compositionally biased region" description="Basic residues" evidence="4">
    <location>
        <begin position="638"/>
        <end position="650"/>
    </location>
</feature>
<comment type="caution">
    <text evidence="6">The sequence shown here is derived from an EMBL/GenBank/DDBJ whole genome shotgun (WGS) entry which is preliminary data.</text>
</comment>
<feature type="compositionally biased region" description="Polar residues" evidence="4">
    <location>
        <begin position="358"/>
        <end position="368"/>
    </location>
</feature>
<feature type="region of interest" description="Disordered" evidence="4">
    <location>
        <begin position="556"/>
        <end position="603"/>
    </location>
</feature>
<dbReference type="InterPro" id="IPR053051">
    <property type="entry name" value="HDAC_complex_subunit"/>
</dbReference>
<feature type="compositionally biased region" description="Low complexity" evidence="4">
    <location>
        <begin position="573"/>
        <end position="582"/>
    </location>
</feature>
<protein>
    <recommendedName>
        <fullName evidence="5">Zinc finger PHD-type domain-containing protein</fullName>
    </recommendedName>
</protein>
<evidence type="ECO:0000259" key="5">
    <source>
        <dbReference type="SMART" id="SM00249"/>
    </source>
</evidence>
<evidence type="ECO:0000256" key="2">
    <source>
        <dbReference type="ARBA" id="ARBA00022771"/>
    </source>
</evidence>
<dbReference type="InterPro" id="IPR001965">
    <property type="entry name" value="Znf_PHD"/>
</dbReference>
<keyword evidence="2" id="KW-0863">Zinc-finger</keyword>
<dbReference type="GO" id="GO:0070210">
    <property type="term" value="C:Rpd3L-Expanded complex"/>
    <property type="evidence" value="ECO:0007669"/>
    <property type="project" value="TreeGrafter"/>
</dbReference>
<evidence type="ECO:0000256" key="1">
    <source>
        <dbReference type="ARBA" id="ARBA00022723"/>
    </source>
</evidence>
<evidence type="ECO:0000256" key="3">
    <source>
        <dbReference type="ARBA" id="ARBA00022833"/>
    </source>
</evidence>
<feature type="compositionally biased region" description="Low complexity" evidence="4">
    <location>
        <begin position="186"/>
        <end position="201"/>
    </location>
</feature>
<feature type="domain" description="Zinc finger PHD-type" evidence="5">
    <location>
        <begin position="30"/>
        <end position="75"/>
    </location>
</feature>
<reference evidence="6" key="1">
    <citation type="journal article" date="2020" name="Fungal Divers.">
        <title>Resolving the Mortierellaceae phylogeny through synthesis of multi-gene phylogenetics and phylogenomics.</title>
        <authorList>
            <person name="Vandepol N."/>
            <person name="Liber J."/>
            <person name="Desiro A."/>
            <person name="Na H."/>
            <person name="Kennedy M."/>
            <person name="Barry K."/>
            <person name="Grigoriev I.V."/>
            <person name="Miller A.N."/>
            <person name="O'Donnell K."/>
            <person name="Stajich J.E."/>
            <person name="Bonito G."/>
        </authorList>
    </citation>
    <scope>NUCLEOTIDE SEQUENCE</scope>
    <source>
        <strain evidence="6">NVP60</strain>
    </source>
</reference>
<dbReference type="PANTHER" id="PTHR47793:SF1">
    <property type="entry name" value="HISTONE DEACETYLASE COMPLEX SUBUNIT CTI6"/>
    <property type="match status" value="1"/>
</dbReference>
<proteinExistence type="predicted"/>
<dbReference type="GO" id="GO:0033698">
    <property type="term" value="C:Rpd3L complex"/>
    <property type="evidence" value="ECO:0007669"/>
    <property type="project" value="TreeGrafter"/>
</dbReference>
<sequence>MAAPPRRSGRYGPAKGGKKKEEEDDGGQTRCVCNQQHHEGVMIQCETCKVWQHCPCVGLGDGEVTPDKYYCDSCRPENHPYRVQNGQLISNAKSTAKPTKKRSTMNSKEASIPMDLMLAQQKWNEEHQDEIEDDLPPRATSKRRRKTESSTTDIDEDHHQNNNSSSNNNNNNNNNSSSGGGVNQQDSNDAATAASSSTTTTKGKKKDSADDRDPASASPSSSPKSASSNGRNTAKKASAKSTSKACSRSNSPNNDSQGSDPHNGSYTKETSPTAAISTTNNLKNSRPHEDATTDAKTSSSTDSGVPSTKRRKTVSKSDMPSRSESAAVEDDDDFANKNNSDTEPSEAATRLRKGGAGSRTSSKRSSLYQDEAESREDSVAPVSGANSSSSSNSNSSNSGHQQVPSVSSPAPSASTKKGYKRNSDRGNSTRNGSRNSTPAPNHGESTPQPMAPAAPAAVRYPSPKMTLQEMAKRAKQMLDYISRVQVELADHRTKAASVASPEQDNSTAVTTRRPSSSLDTMHRPAHHDNHDIDAEMKKLNDGESFGFRLPMPTVSGSGSGGIHGDSQVCPDLSRSSMDSTSSTVDGMPEPSSPIDVKVPTSSSLNGKDLNMTIKVIPMHAQDPSLLLSTPPLSVHDHQHNHHQQGHHLHHSSGSPESDTNHEPLTPPHQPLEGADEDQQEGGRSLEKQAGTVTSMDLMDKLTGDLIRFQEKFGAFA</sequence>
<keyword evidence="1" id="KW-0479">Metal-binding</keyword>
<feature type="region of interest" description="Disordered" evidence="4">
    <location>
        <begin position="626"/>
        <end position="693"/>
    </location>
</feature>
<feature type="compositionally biased region" description="Polar residues" evidence="4">
    <location>
        <begin position="248"/>
        <end position="284"/>
    </location>
</feature>
<dbReference type="SMART" id="SM00249">
    <property type="entry name" value="PHD"/>
    <property type="match status" value="1"/>
</dbReference>
<feature type="compositionally biased region" description="Polar residues" evidence="4">
    <location>
        <begin position="500"/>
        <end position="519"/>
    </location>
</feature>
<feature type="region of interest" description="Disordered" evidence="4">
    <location>
        <begin position="492"/>
        <end position="528"/>
    </location>
</feature>
<gene>
    <name evidence="6" type="ORF">BGZ97_003387</name>
</gene>
<organism evidence="6 7">
    <name type="scientific">Linnemannia gamsii</name>
    <dbReference type="NCBI Taxonomy" id="64522"/>
    <lineage>
        <taxon>Eukaryota</taxon>
        <taxon>Fungi</taxon>
        <taxon>Fungi incertae sedis</taxon>
        <taxon>Mucoromycota</taxon>
        <taxon>Mortierellomycotina</taxon>
        <taxon>Mortierellomycetes</taxon>
        <taxon>Mortierellales</taxon>
        <taxon>Mortierellaceae</taxon>
        <taxon>Linnemannia</taxon>
    </lineage>
</organism>
<evidence type="ECO:0000256" key="4">
    <source>
        <dbReference type="SAM" id="MobiDB-lite"/>
    </source>
</evidence>
<dbReference type="SUPFAM" id="SSF57903">
    <property type="entry name" value="FYVE/PHD zinc finger"/>
    <property type="match status" value="1"/>
</dbReference>
<dbReference type="AlphaFoldDB" id="A0A9P6QTG3"/>
<dbReference type="InterPro" id="IPR011011">
    <property type="entry name" value="Znf_FYVE_PHD"/>
</dbReference>
<dbReference type="InterPro" id="IPR013083">
    <property type="entry name" value="Znf_RING/FYVE/PHD"/>
</dbReference>
<dbReference type="PROSITE" id="PS01359">
    <property type="entry name" value="ZF_PHD_1"/>
    <property type="match status" value="1"/>
</dbReference>
<dbReference type="Pfam" id="PF20826">
    <property type="entry name" value="PHD_5"/>
    <property type="match status" value="1"/>
</dbReference>
<dbReference type="GO" id="GO:0008270">
    <property type="term" value="F:zinc ion binding"/>
    <property type="evidence" value="ECO:0007669"/>
    <property type="project" value="UniProtKB-KW"/>
</dbReference>
<dbReference type="EMBL" id="JAAAIN010001799">
    <property type="protein sequence ID" value="KAG0300104.1"/>
    <property type="molecule type" value="Genomic_DNA"/>
</dbReference>
<feature type="region of interest" description="Disordered" evidence="4">
    <location>
        <begin position="1"/>
        <end position="28"/>
    </location>
</feature>
<dbReference type="GO" id="GO:0061186">
    <property type="term" value="P:negative regulation of silent mating-type cassette heterochromatin formation"/>
    <property type="evidence" value="ECO:0007669"/>
    <property type="project" value="TreeGrafter"/>
</dbReference>
<dbReference type="PANTHER" id="PTHR47793">
    <property type="entry name" value="HISTONE DEACETYLASE COMPLEX SUBUNIT CTI6"/>
    <property type="match status" value="1"/>
</dbReference>
<keyword evidence="3" id="KW-0862">Zinc</keyword>
<dbReference type="Gene3D" id="3.30.40.10">
    <property type="entry name" value="Zinc/RING finger domain, C3HC4 (zinc finger)"/>
    <property type="match status" value="1"/>
</dbReference>
<name>A0A9P6QTG3_9FUNG</name>
<evidence type="ECO:0000313" key="7">
    <source>
        <dbReference type="Proteomes" id="UP000823405"/>
    </source>
</evidence>
<evidence type="ECO:0000313" key="6">
    <source>
        <dbReference type="EMBL" id="KAG0300104.1"/>
    </source>
</evidence>
<accession>A0A9P6QTG3</accession>
<feature type="compositionally biased region" description="Low complexity" evidence="4">
    <location>
        <begin position="447"/>
        <end position="463"/>
    </location>
</feature>
<dbReference type="GO" id="GO:0061188">
    <property type="term" value="P:negative regulation of rDNA heterochromatin formation"/>
    <property type="evidence" value="ECO:0007669"/>
    <property type="project" value="TreeGrafter"/>
</dbReference>
<feature type="compositionally biased region" description="Low complexity" evidence="4">
    <location>
        <begin position="294"/>
        <end position="303"/>
    </location>
</feature>
<feature type="compositionally biased region" description="Low complexity" evidence="4">
    <location>
        <begin position="161"/>
        <end position="177"/>
    </location>
</feature>
<feature type="compositionally biased region" description="Low complexity" evidence="4">
    <location>
        <begin position="215"/>
        <end position="228"/>
    </location>
</feature>
<feature type="compositionally biased region" description="Polar residues" evidence="4">
    <location>
        <begin position="425"/>
        <end position="446"/>
    </location>
</feature>
<feature type="region of interest" description="Disordered" evidence="4">
    <location>
        <begin position="89"/>
        <end position="464"/>
    </location>
</feature>
<dbReference type="InterPro" id="IPR019786">
    <property type="entry name" value="Zinc_finger_PHD-type_CS"/>
</dbReference>
<feature type="compositionally biased region" description="Low complexity" evidence="4">
    <location>
        <begin position="386"/>
        <end position="414"/>
    </location>
</feature>
<dbReference type="OrthoDB" id="79252at2759"/>
<dbReference type="Proteomes" id="UP000823405">
    <property type="component" value="Unassembled WGS sequence"/>
</dbReference>